<dbReference type="EMBL" id="CDOD01000006">
    <property type="protein sequence ID" value="CEN33162.1"/>
    <property type="molecule type" value="Genomic_DNA"/>
</dbReference>
<proteinExistence type="predicted"/>
<dbReference type="STRING" id="28189.CCYN74_300026"/>
<dbReference type="InterPro" id="IPR000801">
    <property type="entry name" value="Esterase-like"/>
</dbReference>
<evidence type="ECO:0000313" key="1">
    <source>
        <dbReference type="EMBL" id="CEN33162.1"/>
    </source>
</evidence>
<gene>
    <name evidence="1" type="ORF">CCYN2B_140077</name>
</gene>
<dbReference type="Gene3D" id="1.25.40.10">
    <property type="entry name" value="Tetratricopeptide repeat domain"/>
    <property type="match status" value="1"/>
</dbReference>
<dbReference type="AlphaFoldDB" id="A0A0B7H5E5"/>
<evidence type="ECO:0000313" key="2">
    <source>
        <dbReference type="Proteomes" id="UP000038055"/>
    </source>
</evidence>
<dbReference type="InterPro" id="IPR011990">
    <property type="entry name" value="TPR-like_helical_dom_sf"/>
</dbReference>
<protein>
    <recommendedName>
        <fullName evidence="3">Esterase</fullName>
    </recommendedName>
</protein>
<dbReference type="RefSeq" id="WP_041990653.1">
    <property type="nucleotide sequence ID" value="NZ_CDOD01000006.1"/>
</dbReference>
<name>A0A0B7H5E5_9FLAO</name>
<dbReference type="InterPro" id="IPR029058">
    <property type="entry name" value="AB_hydrolase_fold"/>
</dbReference>
<sequence>MKRLFLLIAFVCLQNAFGQIISEEFSSSRLNDKRKIAIYLPEGYSDKEAYPLFVVLDAAALMEPTIAAARYYEYLQSMPKSIIVGIFNTNTDISIASEVGHPMNETAQFFEFIGTELVPYIKGKYPINTLRGIIASEEAAYFASHYLLSDKPLFNALIALNPKVQSYIKESLPEQFTKARHHKFCYIATTDMESDEILKEIEDLDIRLKKAFNKNINYNYEKFVATSPESADLMGIARGFDLLFDIYKPITAKEFKEKIQPLQENIFQYLGEKYTRIYNELGVRKKPSLNDIFAIYDAIHKREDWLSLSDLSDFVKANGYSDTAMPNFFLGEYYEKIEDYKKATRAYQRAYGEPSIDFIKSDLINERITNLRGK</sequence>
<dbReference type="eggNOG" id="COG2382">
    <property type="taxonomic scope" value="Bacteria"/>
</dbReference>
<dbReference type="Proteomes" id="UP000038055">
    <property type="component" value="Unassembled WGS sequence"/>
</dbReference>
<dbReference type="Pfam" id="PF00756">
    <property type="entry name" value="Esterase"/>
    <property type="match status" value="1"/>
</dbReference>
<evidence type="ECO:0008006" key="3">
    <source>
        <dbReference type="Google" id="ProtNLM"/>
    </source>
</evidence>
<accession>A0A0B7H5E5</accession>
<reference evidence="2" key="1">
    <citation type="submission" date="2015-01" db="EMBL/GenBank/DDBJ databases">
        <authorList>
            <person name="MANFREDI Pablo"/>
        </authorList>
    </citation>
    <scope>NUCLEOTIDE SEQUENCE [LARGE SCALE GENOMIC DNA]</scope>
    <source>
        <strain evidence="2">Ccyn2B</strain>
    </source>
</reference>
<dbReference type="Gene3D" id="3.40.50.1820">
    <property type="entry name" value="alpha/beta hydrolase"/>
    <property type="match status" value="1"/>
</dbReference>
<dbReference type="SUPFAM" id="SSF53474">
    <property type="entry name" value="alpha/beta-Hydrolases"/>
    <property type="match status" value="1"/>
</dbReference>
<organism evidence="1 2">
    <name type="scientific">Capnocytophaga cynodegmi</name>
    <dbReference type="NCBI Taxonomy" id="28189"/>
    <lineage>
        <taxon>Bacteria</taxon>
        <taxon>Pseudomonadati</taxon>
        <taxon>Bacteroidota</taxon>
        <taxon>Flavobacteriia</taxon>
        <taxon>Flavobacteriales</taxon>
        <taxon>Flavobacteriaceae</taxon>
        <taxon>Capnocytophaga</taxon>
    </lineage>
</organism>
<keyword evidence="2" id="KW-1185">Reference proteome</keyword>